<name>A0AC60PSA3_IXOPE</name>
<evidence type="ECO:0000313" key="2">
    <source>
        <dbReference type="Proteomes" id="UP000805193"/>
    </source>
</evidence>
<dbReference type="Proteomes" id="UP000805193">
    <property type="component" value="Unassembled WGS sequence"/>
</dbReference>
<organism evidence="1 2">
    <name type="scientific">Ixodes persulcatus</name>
    <name type="common">Taiga tick</name>
    <dbReference type="NCBI Taxonomy" id="34615"/>
    <lineage>
        <taxon>Eukaryota</taxon>
        <taxon>Metazoa</taxon>
        <taxon>Ecdysozoa</taxon>
        <taxon>Arthropoda</taxon>
        <taxon>Chelicerata</taxon>
        <taxon>Arachnida</taxon>
        <taxon>Acari</taxon>
        <taxon>Parasitiformes</taxon>
        <taxon>Ixodida</taxon>
        <taxon>Ixodoidea</taxon>
        <taxon>Ixodidae</taxon>
        <taxon>Ixodinae</taxon>
        <taxon>Ixodes</taxon>
    </lineage>
</organism>
<evidence type="ECO:0000313" key="1">
    <source>
        <dbReference type="EMBL" id="KAG0423993.1"/>
    </source>
</evidence>
<accession>A0AC60PSA3</accession>
<gene>
    <name evidence="1" type="ORF">HPB47_000248</name>
</gene>
<proteinExistence type="predicted"/>
<dbReference type="EMBL" id="JABSTQ010010029">
    <property type="protein sequence ID" value="KAG0423993.1"/>
    <property type="molecule type" value="Genomic_DNA"/>
</dbReference>
<reference evidence="1 2" key="1">
    <citation type="journal article" date="2020" name="Cell">
        <title>Large-Scale Comparative Analyses of Tick Genomes Elucidate Their Genetic Diversity and Vector Capacities.</title>
        <authorList>
            <consortium name="Tick Genome and Microbiome Consortium (TIGMIC)"/>
            <person name="Jia N."/>
            <person name="Wang J."/>
            <person name="Shi W."/>
            <person name="Du L."/>
            <person name="Sun Y."/>
            <person name="Zhan W."/>
            <person name="Jiang J.F."/>
            <person name="Wang Q."/>
            <person name="Zhang B."/>
            <person name="Ji P."/>
            <person name="Bell-Sakyi L."/>
            <person name="Cui X.M."/>
            <person name="Yuan T.T."/>
            <person name="Jiang B.G."/>
            <person name="Yang W.F."/>
            <person name="Lam T.T."/>
            <person name="Chang Q.C."/>
            <person name="Ding S.J."/>
            <person name="Wang X.J."/>
            <person name="Zhu J.G."/>
            <person name="Ruan X.D."/>
            <person name="Zhao L."/>
            <person name="Wei J.T."/>
            <person name="Ye R.Z."/>
            <person name="Que T.C."/>
            <person name="Du C.H."/>
            <person name="Zhou Y.H."/>
            <person name="Cheng J.X."/>
            <person name="Dai P.F."/>
            <person name="Guo W.B."/>
            <person name="Han X.H."/>
            <person name="Huang E.J."/>
            <person name="Li L.F."/>
            <person name="Wei W."/>
            <person name="Gao Y.C."/>
            <person name="Liu J.Z."/>
            <person name="Shao H.Z."/>
            <person name="Wang X."/>
            <person name="Wang C.C."/>
            <person name="Yang T.C."/>
            <person name="Huo Q.B."/>
            <person name="Li W."/>
            <person name="Chen H.Y."/>
            <person name="Chen S.E."/>
            <person name="Zhou L.G."/>
            <person name="Ni X.B."/>
            <person name="Tian J.H."/>
            <person name="Sheng Y."/>
            <person name="Liu T."/>
            <person name="Pan Y.S."/>
            <person name="Xia L.Y."/>
            <person name="Li J."/>
            <person name="Zhao F."/>
            <person name="Cao W.C."/>
        </authorList>
    </citation>
    <scope>NUCLEOTIDE SEQUENCE [LARGE SCALE GENOMIC DNA]</scope>
    <source>
        <strain evidence="1">Iper-2018</strain>
    </source>
</reference>
<keyword evidence="2" id="KW-1185">Reference proteome</keyword>
<sequence>MDDDWRVQHMMSPYALWCISYDYKQPTTSRGTCIDLVFASFRMDPLEEPLALHFTDHKAVIMKSKRNPELSTTYEQ</sequence>
<protein>
    <submittedName>
        <fullName evidence="1">Uncharacterized protein</fullName>
    </submittedName>
</protein>
<comment type="caution">
    <text evidence="1">The sequence shown here is derived from an EMBL/GenBank/DDBJ whole genome shotgun (WGS) entry which is preliminary data.</text>
</comment>